<proteinExistence type="predicted"/>
<protein>
    <recommendedName>
        <fullName evidence="3">F-box domain-containing protein</fullName>
    </recommendedName>
</protein>
<dbReference type="PANTHER" id="PTHR42085:SF2">
    <property type="entry name" value="F-BOX DOMAIN-CONTAINING PROTEIN"/>
    <property type="match status" value="1"/>
</dbReference>
<evidence type="ECO:0000313" key="1">
    <source>
        <dbReference type="EMBL" id="OCL12864.1"/>
    </source>
</evidence>
<reference evidence="1 2" key="1">
    <citation type="journal article" date="2016" name="Nat. Commun.">
        <title>Ectomycorrhizal ecology is imprinted in the genome of the dominant symbiotic fungus Cenococcum geophilum.</title>
        <authorList>
            <consortium name="DOE Joint Genome Institute"/>
            <person name="Peter M."/>
            <person name="Kohler A."/>
            <person name="Ohm R.A."/>
            <person name="Kuo A."/>
            <person name="Krutzmann J."/>
            <person name="Morin E."/>
            <person name="Arend M."/>
            <person name="Barry K.W."/>
            <person name="Binder M."/>
            <person name="Choi C."/>
            <person name="Clum A."/>
            <person name="Copeland A."/>
            <person name="Grisel N."/>
            <person name="Haridas S."/>
            <person name="Kipfer T."/>
            <person name="LaButti K."/>
            <person name="Lindquist E."/>
            <person name="Lipzen A."/>
            <person name="Maire R."/>
            <person name="Meier B."/>
            <person name="Mihaltcheva S."/>
            <person name="Molinier V."/>
            <person name="Murat C."/>
            <person name="Poggeler S."/>
            <person name="Quandt C.A."/>
            <person name="Sperisen C."/>
            <person name="Tritt A."/>
            <person name="Tisserant E."/>
            <person name="Crous P.W."/>
            <person name="Henrissat B."/>
            <person name="Nehls U."/>
            <person name="Egli S."/>
            <person name="Spatafora J.W."/>
            <person name="Grigoriev I.V."/>
            <person name="Martin F.M."/>
        </authorList>
    </citation>
    <scope>NUCLEOTIDE SEQUENCE [LARGE SCALE GENOMIC DNA]</scope>
    <source>
        <strain evidence="1 2">CBS 207.34</strain>
    </source>
</reference>
<keyword evidence="2" id="KW-1185">Reference proteome</keyword>
<evidence type="ECO:0000313" key="2">
    <source>
        <dbReference type="Proteomes" id="UP000250140"/>
    </source>
</evidence>
<accession>A0A8E2F9E0</accession>
<dbReference type="AlphaFoldDB" id="A0A8E2F9E0"/>
<dbReference type="OrthoDB" id="72726at2759"/>
<name>A0A8E2F9E0_9PEZI</name>
<dbReference type="PANTHER" id="PTHR42085">
    <property type="entry name" value="F-BOX DOMAIN-CONTAINING PROTEIN"/>
    <property type="match status" value="1"/>
</dbReference>
<organism evidence="1 2">
    <name type="scientific">Glonium stellatum</name>
    <dbReference type="NCBI Taxonomy" id="574774"/>
    <lineage>
        <taxon>Eukaryota</taxon>
        <taxon>Fungi</taxon>
        <taxon>Dikarya</taxon>
        <taxon>Ascomycota</taxon>
        <taxon>Pezizomycotina</taxon>
        <taxon>Dothideomycetes</taxon>
        <taxon>Pleosporomycetidae</taxon>
        <taxon>Gloniales</taxon>
        <taxon>Gloniaceae</taxon>
        <taxon>Glonium</taxon>
    </lineage>
</organism>
<sequence>MRNGELVSHQDVQPSRFLALPLELRFGILSQLLEHPDGIQVSNFITDRTSYALWCRRLLHPLTLVSHQMRLEAIAIFSSSNSFDVTSGLSLVHLLETLGAIGRQNLIRINFTLPGAINATDARNISLAIPLLAQCEKLKLTVYLYARNLKEPWGHQYTPISHPLGSTRPRPVYVDHVCRTPFAKDLKRLVRMAVKVSWIDENKHRDLVEFRKEAEEWLEVGGAKGRGP</sequence>
<evidence type="ECO:0008006" key="3">
    <source>
        <dbReference type="Google" id="ProtNLM"/>
    </source>
</evidence>
<dbReference type="InterPro" id="IPR038883">
    <property type="entry name" value="AN11006-like"/>
</dbReference>
<gene>
    <name evidence="1" type="ORF">AOQ84DRAFT_372697</name>
</gene>
<dbReference type="EMBL" id="KV748819">
    <property type="protein sequence ID" value="OCL12864.1"/>
    <property type="molecule type" value="Genomic_DNA"/>
</dbReference>
<dbReference type="Proteomes" id="UP000250140">
    <property type="component" value="Unassembled WGS sequence"/>
</dbReference>